<proteinExistence type="inferred from homology"/>
<keyword evidence="3" id="KW-1185">Reference proteome</keyword>
<reference evidence="2 3" key="1">
    <citation type="submission" date="2019-07" db="EMBL/GenBank/DDBJ databases">
        <title>Rhodococcus cavernicolus sp. nov., isolated from a cave.</title>
        <authorList>
            <person name="Lee S.D."/>
        </authorList>
    </citation>
    <scope>NUCLEOTIDE SEQUENCE [LARGE SCALE GENOMIC DNA]</scope>
    <source>
        <strain evidence="2 3">C1-24</strain>
    </source>
</reference>
<dbReference type="EMBL" id="VLNY01000016">
    <property type="protein sequence ID" value="KAA0018946.1"/>
    <property type="molecule type" value="Genomic_DNA"/>
</dbReference>
<evidence type="ECO:0000256" key="1">
    <source>
        <dbReference type="ARBA" id="ARBA00005721"/>
    </source>
</evidence>
<protein>
    <submittedName>
        <fullName evidence="2">Asp23/Gls24 family envelope stress response protein</fullName>
    </submittedName>
</protein>
<dbReference type="OrthoDB" id="3830973at2"/>
<dbReference type="InterPro" id="IPR005531">
    <property type="entry name" value="Asp23"/>
</dbReference>
<gene>
    <name evidence="2" type="ORF">FOY51_23195</name>
</gene>
<accession>A0A5A7S365</accession>
<dbReference type="Proteomes" id="UP000322244">
    <property type="component" value="Unassembled WGS sequence"/>
</dbReference>
<sequence>MADADIAAPQLDSQDPGLRGTLTIKNKVATRIAEHAALDVPEVIKHSSRLGALTGRELPRAVVDMTPVHPNVHVDIAVAWPSPVAAVCRQVRTRVADELDRLTGRKPSRVDVSVTEVVANQEEGESA</sequence>
<comment type="caution">
    <text evidence="2">The sequence shown here is derived from an EMBL/GenBank/DDBJ whole genome shotgun (WGS) entry which is preliminary data.</text>
</comment>
<name>A0A5A7S365_9NOCA</name>
<comment type="similarity">
    <text evidence="1">Belongs to the asp23 family.</text>
</comment>
<evidence type="ECO:0000313" key="3">
    <source>
        <dbReference type="Proteomes" id="UP000322244"/>
    </source>
</evidence>
<evidence type="ECO:0000313" key="2">
    <source>
        <dbReference type="EMBL" id="KAA0018946.1"/>
    </source>
</evidence>
<dbReference type="RefSeq" id="WP_149432651.1">
    <property type="nucleotide sequence ID" value="NZ_VLNY01000016.1"/>
</dbReference>
<dbReference type="AlphaFoldDB" id="A0A5A7S365"/>
<dbReference type="Pfam" id="PF03780">
    <property type="entry name" value="Asp23"/>
    <property type="match status" value="1"/>
</dbReference>
<organism evidence="2 3">
    <name type="scientific">Antrihabitans cavernicola</name>
    <dbReference type="NCBI Taxonomy" id="2495913"/>
    <lineage>
        <taxon>Bacteria</taxon>
        <taxon>Bacillati</taxon>
        <taxon>Actinomycetota</taxon>
        <taxon>Actinomycetes</taxon>
        <taxon>Mycobacteriales</taxon>
        <taxon>Nocardiaceae</taxon>
        <taxon>Antrihabitans</taxon>
    </lineage>
</organism>